<reference evidence="4" key="1">
    <citation type="journal article" date="2017" name="Nat. Commun.">
        <title>The asparagus genome sheds light on the origin and evolution of a young Y chromosome.</title>
        <authorList>
            <person name="Harkess A."/>
            <person name="Zhou J."/>
            <person name="Xu C."/>
            <person name="Bowers J.E."/>
            <person name="Van der Hulst R."/>
            <person name="Ayyampalayam S."/>
            <person name="Mercati F."/>
            <person name="Riccardi P."/>
            <person name="McKain M.R."/>
            <person name="Kakrana A."/>
            <person name="Tang H."/>
            <person name="Ray J."/>
            <person name="Groenendijk J."/>
            <person name="Arikit S."/>
            <person name="Mathioni S.M."/>
            <person name="Nakano M."/>
            <person name="Shan H."/>
            <person name="Telgmann-Rauber A."/>
            <person name="Kanno A."/>
            <person name="Yue Z."/>
            <person name="Chen H."/>
            <person name="Li W."/>
            <person name="Chen Y."/>
            <person name="Xu X."/>
            <person name="Zhang Y."/>
            <person name="Luo S."/>
            <person name="Chen H."/>
            <person name="Gao J."/>
            <person name="Mao Z."/>
            <person name="Pires J.C."/>
            <person name="Luo M."/>
            <person name="Kudrna D."/>
            <person name="Wing R.A."/>
            <person name="Meyers B.C."/>
            <person name="Yi K."/>
            <person name="Kong H."/>
            <person name="Lavrijsen P."/>
            <person name="Sunseri F."/>
            <person name="Falavigna A."/>
            <person name="Ye Y."/>
            <person name="Leebens-Mack J.H."/>
            <person name="Chen G."/>
        </authorList>
    </citation>
    <scope>NUCLEOTIDE SEQUENCE [LARGE SCALE GENOMIC DNA]</scope>
    <source>
        <strain evidence="4">cv. DH0086</strain>
    </source>
</reference>
<gene>
    <name evidence="3" type="ORF">A4U43_C05F35480</name>
</gene>
<organism evidence="3 4">
    <name type="scientific">Asparagus officinalis</name>
    <name type="common">Garden asparagus</name>
    <dbReference type="NCBI Taxonomy" id="4686"/>
    <lineage>
        <taxon>Eukaryota</taxon>
        <taxon>Viridiplantae</taxon>
        <taxon>Streptophyta</taxon>
        <taxon>Embryophyta</taxon>
        <taxon>Tracheophyta</taxon>
        <taxon>Spermatophyta</taxon>
        <taxon>Magnoliopsida</taxon>
        <taxon>Liliopsida</taxon>
        <taxon>Asparagales</taxon>
        <taxon>Asparagaceae</taxon>
        <taxon>Asparagoideae</taxon>
        <taxon>Asparagus</taxon>
    </lineage>
</organism>
<dbReference type="Proteomes" id="UP000243459">
    <property type="component" value="Chromosome 5"/>
</dbReference>
<dbReference type="Gramene" id="ONK70604">
    <property type="protein sequence ID" value="ONK70604"/>
    <property type="gene ID" value="A4U43_C05F35480"/>
</dbReference>
<feature type="domain" description="DUF632" evidence="2">
    <location>
        <begin position="38"/>
        <end position="366"/>
    </location>
</feature>
<proteinExistence type="predicted"/>
<dbReference type="Pfam" id="PF04782">
    <property type="entry name" value="DUF632"/>
    <property type="match status" value="1"/>
</dbReference>
<evidence type="ECO:0000313" key="4">
    <source>
        <dbReference type="Proteomes" id="UP000243459"/>
    </source>
</evidence>
<dbReference type="InterPro" id="IPR006867">
    <property type="entry name" value="DUF632"/>
</dbReference>
<dbReference type="OMA" id="EANSAQY"/>
<dbReference type="AlphaFoldDB" id="A0A5P1EXM6"/>
<accession>A0A5P1EXM6</accession>
<sequence>MEVSEARDAVEVEAGARNGEAEETPGFTVYVNRRPNSMVDVIKDLENQFVRTFDSAKEVSVMLEANSAQYSAPTELTGARILNPASLFSAPSSRSSSARFLQSSINAREDQGDEASSNYSEECCMISGSHRATLDRLYAWEKKLYEEVKRGERIRIAYDKKCMQLRNHDVNGEEPSVVDKTRAAIRDLHTRLKVSIHSVESVSRRIEALRDEELYPQLLELIQGLARMWKTMSDCHKIQKRTIDEAKLLLFSYAANTNLPKPSDSSRFKPSRHAAALISDLRNWRSTLSSYITAQRSYVHALSDWISRCAASQISADEDQTSQSPFRIGGARAMPLFRLCFHWSRVVDSVSEGEVVEGLERLAAGIGVVDSVSEGEVVEGLERSPKASVSVNSINTGNFGENNPFGHAGTPKRFEPSVRADPPSSRPEAAPGCGRINPRHACPLLSLT</sequence>
<dbReference type="EMBL" id="CM007385">
    <property type="protein sequence ID" value="ONK70604.1"/>
    <property type="molecule type" value="Genomic_DNA"/>
</dbReference>
<protein>
    <recommendedName>
        <fullName evidence="2">DUF632 domain-containing protein</fullName>
    </recommendedName>
</protein>
<feature type="region of interest" description="Disordered" evidence="1">
    <location>
        <begin position="394"/>
        <end position="435"/>
    </location>
</feature>
<evidence type="ECO:0000313" key="3">
    <source>
        <dbReference type="EMBL" id="ONK70604.1"/>
    </source>
</evidence>
<evidence type="ECO:0000256" key="1">
    <source>
        <dbReference type="SAM" id="MobiDB-lite"/>
    </source>
</evidence>
<evidence type="ECO:0000259" key="2">
    <source>
        <dbReference type="Pfam" id="PF04782"/>
    </source>
</evidence>
<dbReference type="PANTHER" id="PTHR21450:SF3">
    <property type="entry name" value="DUF630 FAMILY PROTEIN (DUF630 AND DUF632)"/>
    <property type="match status" value="1"/>
</dbReference>
<name>A0A5P1EXM6_ASPOF</name>
<keyword evidence="4" id="KW-1185">Reference proteome</keyword>
<dbReference type="PANTHER" id="PTHR21450">
    <property type="entry name" value="PROTEIN ALTERED PHOSPHATE STARVATION RESPONSE 1"/>
    <property type="match status" value="1"/>
</dbReference>